<name>A0A0P4ZXY0_9CRUS</name>
<protein>
    <submittedName>
        <fullName evidence="1">Uncharacterized protein</fullName>
    </submittedName>
</protein>
<organism evidence="1">
    <name type="scientific">Daphnia magna</name>
    <dbReference type="NCBI Taxonomy" id="35525"/>
    <lineage>
        <taxon>Eukaryota</taxon>
        <taxon>Metazoa</taxon>
        <taxon>Ecdysozoa</taxon>
        <taxon>Arthropoda</taxon>
        <taxon>Crustacea</taxon>
        <taxon>Branchiopoda</taxon>
        <taxon>Diplostraca</taxon>
        <taxon>Cladocera</taxon>
        <taxon>Anomopoda</taxon>
        <taxon>Daphniidae</taxon>
        <taxon>Daphnia</taxon>
    </lineage>
</organism>
<dbReference type="GO" id="GO:0042302">
    <property type="term" value="F:structural constituent of cuticle"/>
    <property type="evidence" value="ECO:0007669"/>
    <property type="project" value="UniProtKB-UniRule"/>
</dbReference>
<dbReference type="OrthoDB" id="7255276at2759"/>
<accession>A0A0P4ZXY0</accession>
<dbReference type="PROSITE" id="PS51155">
    <property type="entry name" value="CHIT_BIND_RR_2"/>
    <property type="match status" value="1"/>
</dbReference>
<dbReference type="AlphaFoldDB" id="A0A0P4ZXY0"/>
<dbReference type="EMBL" id="GDIP01208290">
    <property type="protein sequence ID" value="JAJ15112.1"/>
    <property type="molecule type" value="Transcribed_RNA"/>
</dbReference>
<proteinExistence type="predicted"/>
<dbReference type="Pfam" id="PF00379">
    <property type="entry name" value="Chitin_bind_4"/>
    <property type="match status" value="1"/>
</dbReference>
<reference evidence="1" key="1">
    <citation type="submission" date="2015-10" db="EMBL/GenBank/DDBJ databases">
        <title>Daphnia magna gene sets from two clonal populations assembled and annotated with EvidentialGene.</title>
        <authorList>
            <person name="Gilbert D."/>
            <person name="Podicheti R."/>
            <person name="Orsini L."/>
            <person name="Colbourne J."/>
            <person name="Pfrender M."/>
        </authorList>
    </citation>
    <scope>NUCLEOTIDE SEQUENCE</scope>
</reference>
<dbReference type="InterPro" id="IPR031311">
    <property type="entry name" value="CHIT_BIND_RR_consensus"/>
</dbReference>
<evidence type="ECO:0000313" key="1">
    <source>
        <dbReference type="EMBL" id="JAJ15112.1"/>
    </source>
</evidence>
<dbReference type="PROSITE" id="PS00233">
    <property type="entry name" value="CHIT_BIND_RR_1"/>
    <property type="match status" value="1"/>
</dbReference>
<sequence length="207" mass="23164">MNSLVILISVVVMVASAPTETKDTVINVDGPEGRHVQTGEPGKAVAGYFTSRNTDGVEYKTTYEADEKGFRARGLHFPVSPSVSSARLPVTFPVRYPSPAFSGYGFRYGPQNHLPFFYPTYPQDKYLAADETLPYDKFAYKHDGEFSLSEEEEFALAQDDQAPLTEQEIADLTERGLLTPMLMPFFLMNKKKILMLMLVNKILMTMG</sequence>
<dbReference type="InterPro" id="IPR000618">
    <property type="entry name" value="Insect_cuticle"/>
</dbReference>
<reference evidence="1" key="2">
    <citation type="submission" date="2015-10" db="EMBL/GenBank/DDBJ databases">
        <authorList>
            <person name="Gilbert D.G."/>
        </authorList>
    </citation>
    <scope>NUCLEOTIDE SEQUENCE</scope>
</reference>